<proteinExistence type="predicted"/>
<reference evidence="1" key="1">
    <citation type="submission" date="2016-04" db="EMBL/GenBank/DDBJ databases">
        <authorList>
            <person name="Evans L.H."/>
            <person name="Alamgir A."/>
            <person name="Owens N."/>
            <person name="Weber N.D."/>
            <person name="Virtaneva K."/>
            <person name="Barbian K."/>
            <person name="Babar A."/>
            <person name="Rosenke K."/>
        </authorList>
    </citation>
    <scope>NUCLEOTIDE SEQUENCE [LARGE SCALE GENOMIC DNA]</scope>
    <source>
        <strain evidence="1">CBS 101.48</strain>
    </source>
</reference>
<protein>
    <submittedName>
        <fullName evidence="1">Uncharacterized protein</fullName>
    </submittedName>
</protein>
<gene>
    <name evidence="1" type="primary">ABSGL_12010.1 scaffold 12361</name>
</gene>
<organism evidence="1">
    <name type="scientific">Absidia glauca</name>
    <name type="common">Pin mould</name>
    <dbReference type="NCBI Taxonomy" id="4829"/>
    <lineage>
        <taxon>Eukaryota</taxon>
        <taxon>Fungi</taxon>
        <taxon>Fungi incertae sedis</taxon>
        <taxon>Mucoromycota</taxon>
        <taxon>Mucoromycotina</taxon>
        <taxon>Mucoromycetes</taxon>
        <taxon>Mucorales</taxon>
        <taxon>Cunninghamellaceae</taxon>
        <taxon>Absidia</taxon>
    </lineage>
</organism>
<dbReference type="AlphaFoldDB" id="A0A168R5G1"/>
<evidence type="ECO:0000313" key="2">
    <source>
        <dbReference type="Proteomes" id="UP000078561"/>
    </source>
</evidence>
<sequence length="120" mass="13747">MPMGQPDAWISAGEWTLTMVTKSWADSTNHVDPLKRDAQEDMSPKKFAMQMKPSNVTLEWEQMHVEPDCRSTIVIWETYEIGSVSSRNIFKPRHSCTCPPTFDLLPLCHLSIRTTLCTTF</sequence>
<dbReference type="EMBL" id="LT554490">
    <property type="protein sequence ID" value="SAM06134.1"/>
    <property type="molecule type" value="Genomic_DNA"/>
</dbReference>
<keyword evidence="2" id="KW-1185">Reference proteome</keyword>
<evidence type="ECO:0000313" key="1">
    <source>
        <dbReference type="EMBL" id="SAM06134.1"/>
    </source>
</evidence>
<accession>A0A168R5G1</accession>
<name>A0A168R5G1_ABSGL</name>
<dbReference type="InParanoid" id="A0A168R5G1"/>
<dbReference type="Proteomes" id="UP000078561">
    <property type="component" value="Unassembled WGS sequence"/>
</dbReference>